<proteinExistence type="predicted"/>
<reference evidence="2" key="1">
    <citation type="journal article" date="2014" name="Int. J. Syst. Evol. Microbiol.">
        <title>Complete genome sequence of Corynebacterium casei LMG S-19264T (=DSM 44701T), isolated from a smear-ripened cheese.</title>
        <authorList>
            <consortium name="US DOE Joint Genome Institute (JGI-PGF)"/>
            <person name="Walter F."/>
            <person name="Albersmeier A."/>
            <person name="Kalinowski J."/>
            <person name="Ruckert C."/>
        </authorList>
    </citation>
    <scope>NUCLEOTIDE SEQUENCE</scope>
    <source>
        <strain evidence="2">CGMCC 1.10749</strain>
    </source>
</reference>
<feature type="domain" description="DAGKc" evidence="1">
    <location>
        <begin position="1"/>
        <end position="135"/>
    </location>
</feature>
<dbReference type="PANTHER" id="PTHR40861:SF1">
    <property type="entry name" value="PHOSPHATIDATE PHOSPHATASE APP1 CATALYTIC DOMAIN-CONTAINING PROTEIN"/>
    <property type="match status" value="1"/>
</dbReference>
<dbReference type="AlphaFoldDB" id="A0A8H9FSS9"/>
<dbReference type="Gene3D" id="2.60.200.40">
    <property type="match status" value="1"/>
</dbReference>
<dbReference type="Pfam" id="PF19279">
    <property type="entry name" value="YegS_C"/>
    <property type="match status" value="1"/>
</dbReference>
<organism evidence="2 3">
    <name type="scientific">Knoellia flava</name>
    <dbReference type="NCBI Taxonomy" id="913969"/>
    <lineage>
        <taxon>Bacteria</taxon>
        <taxon>Bacillati</taxon>
        <taxon>Actinomycetota</taxon>
        <taxon>Actinomycetes</taxon>
        <taxon>Micrococcales</taxon>
        <taxon>Intrasporangiaceae</taxon>
        <taxon>Knoellia</taxon>
    </lineage>
</organism>
<dbReference type="GO" id="GO:0008195">
    <property type="term" value="F:phosphatidate phosphatase activity"/>
    <property type="evidence" value="ECO:0007669"/>
    <property type="project" value="InterPro"/>
</dbReference>
<dbReference type="EMBL" id="BMEA01000001">
    <property type="protein sequence ID" value="GGB75646.1"/>
    <property type="molecule type" value="Genomic_DNA"/>
</dbReference>
<dbReference type="Proteomes" id="UP000628079">
    <property type="component" value="Unassembled WGS sequence"/>
</dbReference>
<dbReference type="PROSITE" id="PS50146">
    <property type="entry name" value="DAGK"/>
    <property type="match status" value="1"/>
</dbReference>
<protein>
    <recommendedName>
        <fullName evidence="1">DAGKc domain-containing protein</fullName>
    </recommendedName>
</protein>
<dbReference type="InterPro" id="IPR001206">
    <property type="entry name" value="Diacylglycerol_kinase_cat_dom"/>
</dbReference>
<evidence type="ECO:0000313" key="3">
    <source>
        <dbReference type="Proteomes" id="UP000628079"/>
    </source>
</evidence>
<dbReference type="InterPro" id="IPR016064">
    <property type="entry name" value="NAD/diacylglycerol_kinase_sf"/>
</dbReference>
<dbReference type="InterPro" id="IPR017438">
    <property type="entry name" value="ATP-NAD_kinase_N"/>
</dbReference>
<dbReference type="Pfam" id="PF00781">
    <property type="entry name" value="DAGK_cat"/>
    <property type="match status" value="1"/>
</dbReference>
<comment type="caution">
    <text evidence="2">The sequence shown here is derived from an EMBL/GenBank/DDBJ whole genome shotgun (WGS) entry which is preliminary data.</text>
</comment>
<gene>
    <name evidence="2" type="ORF">GCM10011314_13980</name>
</gene>
<dbReference type="SUPFAM" id="SSF111331">
    <property type="entry name" value="NAD kinase/diacylglycerol kinase-like"/>
    <property type="match status" value="1"/>
</dbReference>
<dbReference type="GO" id="GO:0016301">
    <property type="term" value="F:kinase activity"/>
    <property type="evidence" value="ECO:0007669"/>
    <property type="project" value="InterPro"/>
</dbReference>
<accession>A0A8H9FSS9</accession>
<dbReference type="Pfam" id="PF09949">
    <property type="entry name" value="APP1_cat"/>
    <property type="match status" value="1"/>
</dbReference>
<name>A0A8H9FSS9_9MICO</name>
<dbReference type="InterPro" id="IPR045540">
    <property type="entry name" value="YegS/DAGK_C"/>
</dbReference>
<evidence type="ECO:0000313" key="2">
    <source>
        <dbReference type="EMBL" id="GGB75646.1"/>
    </source>
</evidence>
<dbReference type="SMART" id="SM00046">
    <property type="entry name" value="DAGKc"/>
    <property type="match status" value="1"/>
</dbReference>
<dbReference type="Gene3D" id="3.40.50.10330">
    <property type="entry name" value="Probable inorganic polyphosphate/atp-NAD kinase, domain 1"/>
    <property type="match status" value="1"/>
</dbReference>
<evidence type="ECO:0000259" key="1">
    <source>
        <dbReference type="PROSITE" id="PS50146"/>
    </source>
</evidence>
<sequence>MEHLCGVVVHPAKPRSAQALAALRRATRRRGWPEPLVAETTVEVPGADQVAELLTAGADRIVALGGDGTVREVAGALSRAGALADVVPLGVLPTGTANLWSRTVGLTDDSLEGAVELALDGPVRDCDLAWVTVTRADGSARTHDVAVVAGVGMDAEAFAATADDHKQRLGWLAYFAALGRRAVGRQVTVRLGLGSVSGTGSGAGDGSEAGTTREEQVRTVLVGNCRVLPLGLPLMPSASMEDGRLDVLVVAPRTVLGWLGVGAGILTRRRGGWTGLRTHRARHVTVDLAEPTAVHVDGDPVGDAVRLELGVRPGAVLVRTRAGARDGEDEVRRLLDAPEPDLEALADALHHGRRWSSDHARELLVRDVFVGLSGADLTRFKSLLSSGPDHRDLEHLVFDVVDDEGVRADILRHIASEAERVDVPDLHVLSDIDDTLRCALHDDRYPRGTVYPGVIELYRALDAGHAADPESPGDITFVTARPMDPAGLVEQHTRRGLRELGLPPHSVLSGTFTGLRNHDAMAGAKIENFRRFRALMPETEVVFVGDSGQGDVEVGRRMIAADRDAVRLVLIHDVVDTPEAARDELRAEGIVLVDSPVGGALEAYAVDLVSAAGLEAVVTAAERDLDRIEWESPEQEKATRAVVERDIAAARTAYGKAPDGSRAVGDA</sequence>
<reference evidence="2" key="2">
    <citation type="submission" date="2020-09" db="EMBL/GenBank/DDBJ databases">
        <authorList>
            <person name="Sun Q."/>
            <person name="Zhou Y."/>
        </authorList>
    </citation>
    <scope>NUCLEOTIDE SEQUENCE</scope>
    <source>
        <strain evidence="2">CGMCC 1.10749</strain>
    </source>
</reference>
<dbReference type="InterPro" id="IPR019236">
    <property type="entry name" value="APP1_cat"/>
</dbReference>
<dbReference type="PANTHER" id="PTHR40861">
    <property type="entry name" value="DUF2183 DOMAIN-CONTAINING PROTEIN"/>
    <property type="match status" value="1"/>
</dbReference>